<dbReference type="SMART" id="SM00298">
    <property type="entry name" value="CHROMO"/>
    <property type="match status" value="1"/>
</dbReference>
<dbReference type="Pfam" id="PF00385">
    <property type="entry name" value="Chromo"/>
    <property type="match status" value="1"/>
</dbReference>
<dbReference type="OrthoDB" id="114083at2759"/>
<evidence type="ECO:0000313" key="3">
    <source>
        <dbReference type="Proteomes" id="UP000198211"/>
    </source>
</evidence>
<dbReference type="InterPro" id="IPR023780">
    <property type="entry name" value="Chromo_domain"/>
</dbReference>
<evidence type="ECO:0000259" key="1">
    <source>
        <dbReference type="PROSITE" id="PS50013"/>
    </source>
</evidence>
<dbReference type="SUPFAM" id="SSF54160">
    <property type="entry name" value="Chromo domain-like"/>
    <property type="match status" value="1"/>
</dbReference>
<dbReference type="PROSITE" id="PS50013">
    <property type="entry name" value="CHROMO_2"/>
    <property type="match status" value="1"/>
</dbReference>
<dbReference type="InterPro" id="IPR016197">
    <property type="entry name" value="Chromo-like_dom_sf"/>
</dbReference>
<accession>A0A225VBM0</accession>
<comment type="caution">
    <text evidence="2">The sequence shown here is derived from an EMBL/GenBank/DDBJ whole genome shotgun (WGS) entry which is preliminary data.</text>
</comment>
<evidence type="ECO:0000313" key="2">
    <source>
        <dbReference type="EMBL" id="OWZ02773.1"/>
    </source>
</evidence>
<keyword evidence="3" id="KW-1185">Reference proteome</keyword>
<dbReference type="EMBL" id="NBNE01005944">
    <property type="protein sequence ID" value="OWZ02773.1"/>
    <property type="molecule type" value="Genomic_DNA"/>
</dbReference>
<protein>
    <recommendedName>
        <fullName evidence="1">Chromo domain-containing protein</fullName>
    </recommendedName>
</protein>
<sequence length="235" mass="27501">MLGPKPSGVVERTAYEWRRKLQRDYSYAQACAEDLKRKAKRDRAITQTRKWIALLDRIKAGLSIGDAAWLYIPKVQPGLSRKLAHLWHGPFRIAEVTDDFRVRLKIDDTGYRVNPWVHISRLKPRALFPKRPTVRTEIDDDDDLDAALLPEGSWKVDNTNNEYEVEEILNLRWSKRTRTSKRIREYLVKWRGYDEPDWVPLSQLSCGALLYEFNQGAKARARFRAMQAGDDHPRL</sequence>
<organism evidence="2 3">
    <name type="scientific">Phytophthora megakarya</name>
    <dbReference type="NCBI Taxonomy" id="4795"/>
    <lineage>
        <taxon>Eukaryota</taxon>
        <taxon>Sar</taxon>
        <taxon>Stramenopiles</taxon>
        <taxon>Oomycota</taxon>
        <taxon>Peronosporomycetes</taxon>
        <taxon>Peronosporales</taxon>
        <taxon>Peronosporaceae</taxon>
        <taxon>Phytophthora</taxon>
    </lineage>
</organism>
<dbReference type="AlphaFoldDB" id="A0A225VBM0"/>
<reference evidence="3" key="1">
    <citation type="submission" date="2017-03" db="EMBL/GenBank/DDBJ databases">
        <title>Phytopthora megakarya and P. palmivora, two closely related causual agents of cacao black pod achieved similar genome size and gene model numbers by different mechanisms.</title>
        <authorList>
            <person name="Ali S."/>
            <person name="Shao J."/>
            <person name="Larry D.J."/>
            <person name="Kronmiller B."/>
            <person name="Shen D."/>
            <person name="Strem M.D."/>
            <person name="Melnick R.L."/>
            <person name="Guiltinan M.J."/>
            <person name="Tyler B.M."/>
            <person name="Meinhardt L.W."/>
            <person name="Bailey B.A."/>
        </authorList>
    </citation>
    <scope>NUCLEOTIDE SEQUENCE [LARGE SCALE GENOMIC DNA]</scope>
    <source>
        <strain evidence="3">zdho120</strain>
    </source>
</reference>
<feature type="domain" description="Chromo" evidence="1">
    <location>
        <begin position="163"/>
        <end position="215"/>
    </location>
</feature>
<name>A0A225VBM0_9STRA</name>
<gene>
    <name evidence="2" type="ORF">PHMEG_00025602</name>
</gene>
<proteinExistence type="predicted"/>
<dbReference type="Proteomes" id="UP000198211">
    <property type="component" value="Unassembled WGS sequence"/>
</dbReference>
<dbReference type="Gene3D" id="2.40.50.40">
    <property type="match status" value="1"/>
</dbReference>
<dbReference type="InterPro" id="IPR000953">
    <property type="entry name" value="Chromo/chromo_shadow_dom"/>
</dbReference>